<dbReference type="Gene3D" id="2.60.40.1120">
    <property type="entry name" value="Carboxypeptidase-like, regulatory domain"/>
    <property type="match status" value="1"/>
</dbReference>
<dbReference type="PROSITE" id="PS52016">
    <property type="entry name" value="TONB_DEPENDENT_REC_3"/>
    <property type="match status" value="1"/>
</dbReference>
<evidence type="ECO:0000313" key="16">
    <source>
        <dbReference type="Proteomes" id="UP000662074"/>
    </source>
</evidence>
<keyword evidence="3 10" id="KW-1134">Transmembrane beta strand</keyword>
<keyword evidence="9 10" id="KW-0998">Cell outer membrane</keyword>
<feature type="chain" id="PRO_5037794055" evidence="12">
    <location>
        <begin position="20"/>
        <end position="832"/>
    </location>
</feature>
<comment type="subcellular location">
    <subcellularLocation>
        <location evidence="1 10">Cell outer membrane</location>
        <topology evidence="1 10">Multi-pass membrane protein</topology>
    </subcellularLocation>
</comment>
<dbReference type="InterPro" id="IPR008969">
    <property type="entry name" value="CarboxyPept-like_regulatory"/>
</dbReference>
<dbReference type="GO" id="GO:0009279">
    <property type="term" value="C:cell outer membrane"/>
    <property type="evidence" value="ECO:0007669"/>
    <property type="project" value="UniProtKB-SubCell"/>
</dbReference>
<comment type="similarity">
    <text evidence="10 11">Belongs to the TonB-dependent receptor family.</text>
</comment>
<sequence>MKKIYSAFVALLLPMLAMAQFTVSGKITDERTGQPLPGATLTLQSMQLAPSTVSQVNGNYEFTNIKAGSYVLKISYIGYQSTQKTFNLKGNLTVNAGLTASTFTADEITVNATRASAKSPTTFTNLKRQDIQKNNLGQDLPFLLNQTPSAVITSDAGAGVGYTGIRIRGSDGTRINVTINGIPLNDAESQGSYFVDLPDFATSVDNIQIQRGVGTSTNGAGAFGASINIQSNTRRDSAYAELNNSAGSYGTVKNTVQVGTGMLGGHFTFDGRLSRISSDGYIDMASSNLKSYFLSGAYYGKTSVIRANVFSGHERTFQAWNGVPDVVIGDPDYEKSTGQNPRRYNELGIMANGDRYRNQVDDYTQNHHQLLYDQQITSQLSFSGALHYTKGYGYYEEYRKNDDLLGTYGIKPVTIGGTTITNTNLVRRRWLDNDFYGVTYSLKYRPQNKLNFILGGAYNKYDGDHFGNVVYTEQSAGIIPDYEYYRNNAKKNDFNIFGRAEYEVGNFLLYGDLQYRHVYYESYGLENKMQLINIKDKFNFFNPKVGVTYQLNDRNNIYASFAVGNREPNRNDYTDRIATQPKPVSENLKDFEVGYRTTGTVFSGSLNGYYMKYKNQLVLTGQLNDVGSQIRKNVKDSYRAGIEAQGQVKITRQLSWAANATVSTNKVKNFSQELTNYSVPDYDVLPNVVQTLAKSDLAFSPSFIGGSEIAFSPVKNGSIAFLSKYVSKQFLDNTSNINPTSITTSPDVASNSYAANRYLKAYFINDVRLNYNFSIKGVKNIGVTLLVNNVFSKKYESNGATYPDVEGGTLYNYNYYFPQATRNFLASVNLRF</sequence>
<feature type="domain" description="TonB-dependent receptor plug" evidence="14">
    <location>
        <begin position="118"/>
        <end position="225"/>
    </location>
</feature>
<organism evidence="15 16">
    <name type="scientific">Mucilaginibacter galii</name>
    <dbReference type="NCBI Taxonomy" id="2005073"/>
    <lineage>
        <taxon>Bacteria</taxon>
        <taxon>Pseudomonadati</taxon>
        <taxon>Bacteroidota</taxon>
        <taxon>Sphingobacteriia</taxon>
        <taxon>Sphingobacteriales</taxon>
        <taxon>Sphingobacteriaceae</taxon>
        <taxon>Mucilaginibacter</taxon>
    </lineage>
</organism>
<gene>
    <name evidence="15" type="ORF">GCM10011425_11780</name>
</gene>
<dbReference type="Gene3D" id="2.40.170.20">
    <property type="entry name" value="TonB-dependent receptor, beta-barrel domain"/>
    <property type="match status" value="1"/>
</dbReference>
<dbReference type="Gene3D" id="2.170.130.10">
    <property type="entry name" value="TonB-dependent receptor, plug domain"/>
    <property type="match status" value="1"/>
</dbReference>
<dbReference type="InterPro" id="IPR036942">
    <property type="entry name" value="Beta-barrel_TonB_sf"/>
</dbReference>
<keyword evidence="6 11" id="KW-0798">TonB box</keyword>
<evidence type="ECO:0000256" key="2">
    <source>
        <dbReference type="ARBA" id="ARBA00022448"/>
    </source>
</evidence>
<accession>A0A917J7M1</accession>
<dbReference type="EMBL" id="BMDO01000002">
    <property type="protein sequence ID" value="GGI49966.1"/>
    <property type="molecule type" value="Genomic_DNA"/>
</dbReference>
<evidence type="ECO:0000256" key="7">
    <source>
        <dbReference type="ARBA" id="ARBA00023136"/>
    </source>
</evidence>
<reference evidence="15" key="2">
    <citation type="submission" date="2020-09" db="EMBL/GenBank/DDBJ databases">
        <authorList>
            <person name="Sun Q."/>
            <person name="Sedlacek I."/>
        </authorList>
    </citation>
    <scope>NUCLEOTIDE SEQUENCE</scope>
    <source>
        <strain evidence="15">CCM 8711</strain>
    </source>
</reference>
<reference evidence="15" key="1">
    <citation type="journal article" date="2014" name="Int. J. Syst. Evol. Microbiol.">
        <title>Complete genome sequence of Corynebacterium casei LMG S-19264T (=DSM 44701T), isolated from a smear-ripened cheese.</title>
        <authorList>
            <consortium name="US DOE Joint Genome Institute (JGI-PGF)"/>
            <person name="Walter F."/>
            <person name="Albersmeier A."/>
            <person name="Kalinowski J."/>
            <person name="Ruckert C."/>
        </authorList>
    </citation>
    <scope>NUCLEOTIDE SEQUENCE</scope>
    <source>
        <strain evidence="15">CCM 8711</strain>
    </source>
</reference>
<evidence type="ECO:0000256" key="9">
    <source>
        <dbReference type="ARBA" id="ARBA00023237"/>
    </source>
</evidence>
<comment type="caution">
    <text evidence="15">The sequence shown here is derived from an EMBL/GenBank/DDBJ whole genome shotgun (WGS) entry which is preliminary data.</text>
</comment>
<dbReference type="RefSeq" id="WP_308472318.1">
    <property type="nucleotide sequence ID" value="NZ_BMDO01000002.1"/>
</dbReference>
<keyword evidence="7 10" id="KW-0472">Membrane</keyword>
<dbReference type="Pfam" id="PF07715">
    <property type="entry name" value="Plug"/>
    <property type="match status" value="1"/>
</dbReference>
<evidence type="ECO:0000256" key="1">
    <source>
        <dbReference type="ARBA" id="ARBA00004571"/>
    </source>
</evidence>
<dbReference type="InterPro" id="IPR039426">
    <property type="entry name" value="TonB-dep_rcpt-like"/>
</dbReference>
<dbReference type="GO" id="GO:0044718">
    <property type="term" value="P:siderophore transmembrane transport"/>
    <property type="evidence" value="ECO:0007669"/>
    <property type="project" value="TreeGrafter"/>
</dbReference>
<evidence type="ECO:0000313" key="15">
    <source>
        <dbReference type="EMBL" id="GGI49966.1"/>
    </source>
</evidence>
<dbReference type="PANTHER" id="PTHR30069">
    <property type="entry name" value="TONB-DEPENDENT OUTER MEMBRANE RECEPTOR"/>
    <property type="match status" value="1"/>
</dbReference>
<keyword evidence="16" id="KW-1185">Reference proteome</keyword>
<dbReference type="Pfam" id="PF13715">
    <property type="entry name" value="CarbopepD_reg_2"/>
    <property type="match status" value="1"/>
</dbReference>
<dbReference type="Pfam" id="PF00593">
    <property type="entry name" value="TonB_dep_Rec_b-barrel"/>
    <property type="match status" value="1"/>
</dbReference>
<evidence type="ECO:0000256" key="6">
    <source>
        <dbReference type="ARBA" id="ARBA00023077"/>
    </source>
</evidence>
<evidence type="ECO:0000259" key="13">
    <source>
        <dbReference type="Pfam" id="PF00593"/>
    </source>
</evidence>
<evidence type="ECO:0000256" key="3">
    <source>
        <dbReference type="ARBA" id="ARBA00022452"/>
    </source>
</evidence>
<evidence type="ECO:0000259" key="14">
    <source>
        <dbReference type="Pfam" id="PF07715"/>
    </source>
</evidence>
<feature type="signal peptide" evidence="12">
    <location>
        <begin position="1"/>
        <end position="19"/>
    </location>
</feature>
<evidence type="ECO:0000256" key="8">
    <source>
        <dbReference type="ARBA" id="ARBA00023170"/>
    </source>
</evidence>
<evidence type="ECO:0000256" key="4">
    <source>
        <dbReference type="ARBA" id="ARBA00022692"/>
    </source>
</evidence>
<protein>
    <submittedName>
        <fullName evidence="15">TonB-dependent receptor</fullName>
    </submittedName>
</protein>
<dbReference type="InterPro" id="IPR037066">
    <property type="entry name" value="Plug_dom_sf"/>
</dbReference>
<keyword evidence="5 12" id="KW-0732">Signal</keyword>
<dbReference type="SUPFAM" id="SSF49464">
    <property type="entry name" value="Carboxypeptidase regulatory domain-like"/>
    <property type="match status" value="1"/>
</dbReference>
<keyword evidence="4 10" id="KW-0812">Transmembrane</keyword>
<keyword evidence="2 10" id="KW-0813">Transport</keyword>
<evidence type="ECO:0000256" key="11">
    <source>
        <dbReference type="RuleBase" id="RU003357"/>
    </source>
</evidence>
<dbReference type="InterPro" id="IPR000531">
    <property type="entry name" value="Beta-barrel_TonB"/>
</dbReference>
<keyword evidence="8 15" id="KW-0675">Receptor</keyword>
<dbReference type="PANTHER" id="PTHR30069:SF29">
    <property type="entry name" value="HEMOGLOBIN AND HEMOGLOBIN-HAPTOGLOBIN-BINDING PROTEIN 1-RELATED"/>
    <property type="match status" value="1"/>
</dbReference>
<proteinExistence type="inferred from homology"/>
<evidence type="ECO:0000256" key="5">
    <source>
        <dbReference type="ARBA" id="ARBA00022729"/>
    </source>
</evidence>
<evidence type="ECO:0000256" key="10">
    <source>
        <dbReference type="PROSITE-ProRule" id="PRU01360"/>
    </source>
</evidence>
<dbReference type="InterPro" id="IPR012910">
    <property type="entry name" value="Plug_dom"/>
</dbReference>
<dbReference type="AlphaFoldDB" id="A0A917J7M1"/>
<name>A0A917J7M1_9SPHI</name>
<dbReference type="SUPFAM" id="SSF56935">
    <property type="entry name" value="Porins"/>
    <property type="match status" value="1"/>
</dbReference>
<feature type="domain" description="TonB-dependent receptor-like beta-barrel" evidence="13">
    <location>
        <begin position="307"/>
        <end position="790"/>
    </location>
</feature>
<dbReference type="Proteomes" id="UP000662074">
    <property type="component" value="Unassembled WGS sequence"/>
</dbReference>
<evidence type="ECO:0000256" key="12">
    <source>
        <dbReference type="SAM" id="SignalP"/>
    </source>
</evidence>
<dbReference type="GO" id="GO:0015344">
    <property type="term" value="F:siderophore uptake transmembrane transporter activity"/>
    <property type="evidence" value="ECO:0007669"/>
    <property type="project" value="TreeGrafter"/>
</dbReference>